<dbReference type="InterPro" id="IPR036554">
    <property type="entry name" value="GHMP_kinase_C_sf"/>
</dbReference>
<dbReference type="PIRSF" id="PIRSF010376">
    <property type="entry name" value="IspE"/>
    <property type="match status" value="1"/>
</dbReference>
<keyword evidence="7 9" id="KW-0067">ATP-binding</keyword>
<gene>
    <name evidence="9" type="primary">ispE</name>
    <name evidence="12" type="ORF">SAMN05660836_01956</name>
</gene>
<comment type="similarity">
    <text evidence="1 9">Belongs to the GHMP kinase family. IspE subfamily.</text>
</comment>
<dbReference type="GO" id="GO:0019288">
    <property type="term" value="P:isopentenyl diphosphate biosynthetic process, methylerythritol 4-phosphate pathway"/>
    <property type="evidence" value="ECO:0007669"/>
    <property type="project" value="UniProtKB-UniRule"/>
</dbReference>
<dbReference type="HAMAP" id="MF_00061">
    <property type="entry name" value="IspE"/>
    <property type="match status" value="1"/>
</dbReference>
<dbReference type="PANTHER" id="PTHR43527:SF2">
    <property type="entry name" value="4-DIPHOSPHOCYTIDYL-2-C-METHYL-D-ERYTHRITOL KINASE, CHLOROPLASTIC"/>
    <property type="match status" value="1"/>
</dbReference>
<evidence type="ECO:0000313" key="12">
    <source>
        <dbReference type="EMBL" id="SFM91467.1"/>
    </source>
</evidence>
<evidence type="ECO:0000256" key="4">
    <source>
        <dbReference type="ARBA" id="ARBA00022679"/>
    </source>
</evidence>
<dbReference type="EC" id="2.7.1.148" evidence="2 9"/>
<evidence type="ECO:0000259" key="11">
    <source>
        <dbReference type="Pfam" id="PF08544"/>
    </source>
</evidence>
<dbReference type="Gene3D" id="3.30.230.10">
    <property type="match status" value="1"/>
</dbReference>
<dbReference type="Pfam" id="PF00288">
    <property type="entry name" value="GHMP_kinases_N"/>
    <property type="match status" value="1"/>
</dbReference>
<accession>A0A1I4UR35</accession>
<comment type="pathway">
    <text evidence="9">Isoprenoid biosynthesis; isopentenyl diphosphate biosynthesis via DXP pathway; isopentenyl diphosphate from 1-deoxy-D-xylulose 5-phosphate: step 3/6.</text>
</comment>
<protein>
    <recommendedName>
        <fullName evidence="3 9">4-diphosphocytidyl-2-C-methyl-D-erythritol kinase</fullName>
        <shortName evidence="9">CMK</shortName>
        <ecNumber evidence="2 9">2.7.1.148</ecNumber>
    </recommendedName>
    <alternativeName>
        <fullName evidence="8 9">4-(cytidine-5'-diphospho)-2-C-methyl-D-erythritol kinase</fullName>
    </alternativeName>
</protein>
<dbReference type="SUPFAM" id="SSF54211">
    <property type="entry name" value="Ribosomal protein S5 domain 2-like"/>
    <property type="match status" value="1"/>
</dbReference>
<keyword evidence="13" id="KW-1185">Reference proteome</keyword>
<reference evidence="12 13" key="1">
    <citation type="submission" date="2016-10" db="EMBL/GenBank/DDBJ databases">
        <authorList>
            <person name="de Groot N.N."/>
        </authorList>
    </citation>
    <scope>NUCLEOTIDE SEQUENCE [LARGE SCALE GENOMIC DNA]</scope>
    <source>
        <strain evidence="12 13">DSM 9990</strain>
    </source>
</reference>
<dbReference type="InterPro" id="IPR006204">
    <property type="entry name" value="GHMP_kinase_N_dom"/>
</dbReference>
<evidence type="ECO:0000256" key="2">
    <source>
        <dbReference type="ARBA" id="ARBA00012052"/>
    </source>
</evidence>
<feature type="binding site" evidence="9">
    <location>
        <begin position="99"/>
        <end position="109"/>
    </location>
    <ligand>
        <name>ATP</name>
        <dbReference type="ChEBI" id="CHEBI:30616"/>
    </ligand>
</feature>
<keyword evidence="6 9" id="KW-0418">Kinase</keyword>
<keyword evidence="9" id="KW-0414">Isoprene biosynthesis</keyword>
<dbReference type="OrthoDB" id="9809438at2"/>
<name>A0A1I4UR35_9BACT</name>
<dbReference type="Gene3D" id="3.30.70.890">
    <property type="entry name" value="GHMP kinase, C-terminal domain"/>
    <property type="match status" value="1"/>
</dbReference>
<dbReference type="AlphaFoldDB" id="A0A1I4UR35"/>
<comment type="catalytic activity">
    <reaction evidence="9">
        <text>4-CDP-2-C-methyl-D-erythritol + ATP = 4-CDP-2-C-methyl-D-erythritol 2-phosphate + ADP + H(+)</text>
        <dbReference type="Rhea" id="RHEA:18437"/>
        <dbReference type="ChEBI" id="CHEBI:15378"/>
        <dbReference type="ChEBI" id="CHEBI:30616"/>
        <dbReference type="ChEBI" id="CHEBI:57823"/>
        <dbReference type="ChEBI" id="CHEBI:57919"/>
        <dbReference type="ChEBI" id="CHEBI:456216"/>
        <dbReference type="EC" id="2.7.1.148"/>
    </reaction>
</comment>
<dbReference type="Pfam" id="PF08544">
    <property type="entry name" value="GHMP_kinases_C"/>
    <property type="match status" value="1"/>
</dbReference>
<feature type="active site" evidence="9">
    <location>
        <position position="141"/>
    </location>
</feature>
<evidence type="ECO:0000256" key="6">
    <source>
        <dbReference type="ARBA" id="ARBA00022777"/>
    </source>
</evidence>
<evidence type="ECO:0000313" key="13">
    <source>
        <dbReference type="Proteomes" id="UP000199611"/>
    </source>
</evidence>
<keyword evidence="4 9" id="KW-0808">Transferase</keyword>
<dbReference type="GO" id="GO:0050515">
    <property type="term" value="F:4-(cytidine 5'-diphospho)-2-C-methyl-D-erythritol kinase activity"/>
    <property type="evidence" value="ECO:0007669"/>
    <property type="project" value="UniProtKB-UniRule"/>
</dbReference>
<evidence type="ECO:0000259" key="10">
    <source>
        <dbReference type="Pfam" id="PF00288"/>
    </source>
</evidence>
<dbReference type="RefSeq" id="WP_093395383.1">
    <property type="nucleotide sequence ID" value="NZ_FOUU01000006.1"/>
</dbReference>
<dbReference type="PANTHER" id="PTHR43527">
    <property type="entry name" value="4-DIPHOSPHOCYTIDYL-2-C-METHYL-D-ERYTHRITOL KINASE, CHLOROPLASTIC"/>
    <property type="match status" value="1"/>
</dbReference>
<sequence>MLEVVTRIPAKVNLALKVIGKRSDGYHDIWSIMVPISVFDEVRLILDDGTSGVSVECNLEGVPPGENNLAVKAFKAYKNAAKWPDENKGVRIKLEKEIPVGAGLGGGSANAAAVILLLDRLNPRPLGDELLRSTAASVGADVPFFLQGQPCIAEGIGDRLTPLSKIEPYSLVLIKPPFTVSTAWAYGSLELTETDDFFMKKKVKEKGLNVPEALVNDLERVTLVRYPVLAEIKEWLKKKGAEGSLMSGSGPTVFGLFRNHEEALRVAGEAGQVWGKNYWIRAASIISEAYKT</sequence>
<feature type="domain" description="GHMP kinase C-terminal" evidence="11">
    <location>
        <begin position="212"/>
        <end position="271"/>
    </location>
</feature>
<organism evidence="12 13">
    <name type="scientific">Thermodesulforhabdus norvegica</name>
    <dbReference type="NCBI Taxonomy" id="39841"/>
    <lineage>
        <taxon>Bacteria</taxon>
        <taxon>Pseudomonadati</taxon>
        <taxon>Thermodesulfobacteriota</taxon>
        <taxon>Syntrophobacteria</taxon>
        <taxon>Syntrophobacterales</taxon>
        <taxon>Thermodesulforhabdaceae</taxon>
        <taxon>Thermodesulforhabdus</taxon>
    </lineage>
</organism>
<dbReference type="InterPro" id="IPR014721">
    <property type="entry name" value="Ribsml_uS5_D2-typ_fold_subgr"/>
</dbReference>
<dbReference type="EMBL" id="FOUU01000006">
    <property type="protein sequence ID" value="SFM91467.1"/>
    <property type="molecule type" value="Genomic_DNA"/>
</dbReference>
<comment type="function">
    <text evidence="9">Catalyzes the phosphorylation of the position 2 hydroxy group of 4-diphosphocytidyl-2C-methyl-D-erythritol.</text>
</comment>
<dbReference type="GO" id="GO:0016114">
    <property type="term" value="P:terpenoid biosynthetic process"/>
    <property type="evidence" value="ECO:0007669"/>
    <property type="project" value="UniProtKB-UniRule"/>
</dbReference>
<proteinExistence type="inferred from homology"/>
<dbReference type="UniPathway" id="UPA00056">
    <property type="reaction ID" value="UER00094"/>
</dbReference>
<evidence type="ECO:0000256" key="7">
    <source>
        <dbReference type="ARBA" id="ARBA00022840"/>
    </source>
</evidence>
<dbReference type="GO" id="GO:0005524">
    <property type="term" value="F:ATP binding"/>
    <property type="evidence" value="ECO:0007669"/>
    <property type="project" value="UniProtKB-UniRule"/>
</dbReference>
<evidence type="ECO:0000256" key="3">
    <source>
        <dbReference type="ARBA" id="ARBA00017473"/>
    </source>
</evidence>
<evidence type="ECO:0000256" key="9">
    <source>
        <dbReference type="HAMAP-Rule" id="MF_00061"/>
    </source>
</evidence>
<dbReference type="InterPro" id="IPR020568">
    <property type="entry name" value="Ribosomal_Su5_D2-typ_SF"/>
</dbReference>
<evidence type="ECO:0000256" key="8">
    <source>
        <dbReference type="ARBA" id="ARBA00032554"/>
    </source>
</evidence>
<feature type="domain" description="GHMP kinase N-terminal" evidence="10">
    <location>
        <begin position="68"/>
        <end position="148"/>
    </location>
</feature>
<keyword evidence="5 9" id="KW-0547">Nucleotide-binding</keyword>
<dbReference type="InterPro" id="IPR004424">
    <property type="entry name" value="IspE"/>
</dbReference>
<feature type="active site" evidence="9">
    <location>
        <position position="11"/>
    </location>
</feature>
<dbReference type="InterPro" id="IPR013750">
    <property type="entry name" value="GHMP_kinase_C_dom"/>
</dbReference>
<dbReference type="Proteomes" id="UP000199611">
    <property type="component" value="Unassembled WGS sequence"/>
</dbReference>
<evidence type="ECO:0000256" key="1">
    <source>
        <dbReference type="ARBA" id="ARBA00009684"/>
    </source>
</evidence>
<evidence type="ECO:0000256" key="5">
    <source>
        <dbReference type="ARBA" id="ARBA00022741"/>
    </source>
</evidence>
<dbReference type="NCBIfam" id="TIGR00154">
    <property type="entry name" value="ispE"/>
    <property type="match status" value="1"/>
</dbReference>
<dbReference type="SUPFAM" id="SSF55060">
    <property type="entry name" value="GHMP Kinase, C-terminal domain"/>
    <property type="match status" value="1"/>
</dbReference>
<dbReference type="STRING" id="39841.SAMN05660836_01956"/>